<dbReference type="RefSeq" id="WP_204448213.1">
    <property type="nucleotide sequence ID" value="NZ_JACJKY010000030.1"/>
</dbReference>
<reference evidence="1" key="1">
    <citation type="submission" date="2020-08" db="EMBL/GenBank/DDBJ databases">
        <authorList>
            <person name="Cejkova D."/>
            <person name="Kubasova T."/>
            <person name="Jahodarova E."/>
            <person name="Rychlik I."/>
        </authorList>
    </citation>
    <scope>NUCLEOTIDE SEQUENCE</scope>
    <source>
        <strain evidence="1">An559</strain>
    </source>
</reference>
<dbReference type="AlphaFoldDB" id="A0A938X9L0"/>
<reference evidence="1" key="2">
    <citation type="journal article" date="2021" name="Sci. Rep.">
        <title>The distribution of antibiotic resistance genes in chicken gut microbiota commensals.</title>
        <authorList>
            <person name="Juricova H."/>
            <person name="Matiasovicova J."/>
            <person name="Kubasova T."/>
            <person name="Cejkova D."/>
            <person name="Rychlik I."/>
        </authorList>
    </citation>
    <scope>NUCLEOTIDE SEQUENCE</scope>
    <source>
        <strain evidence="1">An559</strain>
    </source>
</reference>
<organism evidence="1 2">
    <name type="scientific">Merdimmobilis hominis</name>
    <dbReference type="NCBI Taxonomy" id="2897707"/>
    <lineage>
        <taxon>Bacteria</taxon>
        <taxon>Bacillati</taxon>
        <taxon>Bacillota</taxon>
        <taxon>Clostridia</taxon>
        <taxon>Eubacteriales</taxon>
        <taxon>Oscillospiraceae</taxon>
        <taxon>Merdimmobilis</taxon>
    </lineage>
</organism>
<sequence>MNYAKELIERTSTVNTTAVFSKTGNERYLLKSQWDSTGKSLVIIMTFPSLADELIFDQTTMLVRNNAVKHGFGSVSIVNLFPSIGGNAQKPSKQNSSIVLQECENADTIIVAYGRDKSNEEAKQQFLQMLSLHSEKLHTIIDKKGLPFSHPLSPLAHEWKVEQLNISK</sequence>
<keyword evidence="2" id="KW-1185">Reference proteome</keyword>
<name>A0A938X9L0_9FIRM</name>
<gene>
    <name evidence="1" type="ORF">H6A12_12045</name>
</gene>
<dbReference type="EMBL" id="JACJKY010000030">
    <property type="protein sequence ID" value="MBM6921877.1"/>
    <property type="molecule type" value="Genomic_DNA"/>
</dbReference>
<evidence type="ECO:0000313" key="1">
    <source>
        <dbReference type="EMBL" id="MBM6921877.1"/>
    </source>
</evidence>
<dbReference type="Proteomes" id="UP000774750">
    <property type="component" value="Unassembled WGS sequence"/>
</dbReference>
<dbReference type="Pfam" id="PF07799">
    <property type="entry name" value="DUF1643"/>
    <property type="match status" value="1"/>
</dbReference>
<dbReference type="InterPro" id="IPR012441">
    <property type="entry name" value="DUF1643"/>
</dbReference>
<comment type="caution">
    <text evidence="1">The sequence shown here is derived from an EMBL/GenBank/DDBJ whole genome shotgun (WGS) entry which is preliminary data.</text>
</comment>
<evidence type="ECO:0000313" key="2">
    <source>
        <dbReference type="Proteomes" id="UP000774750"/>
    </source>
</evidence>
<accession>A0A938X9L0</accession>
<protein>
    <submittedName>
        <fullName evidence="1">DUF1643 domain-containing protein</fullName>
    </submittedName>
</protein>
<proteinExistence type="predicted"/>